<dbReference type="InterPro" id="IPR026888">
    <property type="entry name" value="AcetylCoA_hyd_C"/>
</dbReference>
<gene>
    <name evidence="2" type="ORF">UFOPK3773_00840</name>
    <name evidence="3" type="ORF">UFOPK3992_00413</name>
</gene>
<dbReference type="Gene3D" id="3.30.750.70">
    <property type="entry name" value="4-hydroxybutyrate coenzyme like domains"/>
    <property type="match status" value="1"/>
</dbReference>
<dbReference type="InterPro" id="IPR037171">
    <property type="entry name" value="NagB/RpiA_transferase-like"/>
</dbReference>
<organism evidence="2">
    <name type="scientific">freshwater metagenome</name>
    <dbReference type="NCBI Taxonomy" id="449393"/>
    <lineage>
        <taxon>unclassified sequences</taxon>
        <taxon>metagenomes</taxon>
        <taxon>ecological metagenomes</taxon>
    </lineage>
</organism>
<sequence length="394" mass="41701">MVGGGEGEPRTLVRALREICCTLSAVEVVFGIHGGADWDEHGCPGTTVLRFGWFGQPPRAERRDVIVRLPYSQIPQFLDGRDIVVLAKVSPPRNGLHSLSMTAEYLPAAIDKARTTLVEVDEAAPWVTTTCAVAADVVEVMEVVERASSSDVDVTAPPLGDTSGPLASIVERTVPDGAVVQLGLGRIIDNALAGLRPRRGLRVRSGSLSTVAAQLWACGVLDTDHPAIATALFGGSEVREWASRGNVLLERVEATHSESLVGLVGFHSINAAVQVDLAGNINTEMAGGRYVGAMGGAPDFAAAAVRSPGGQSVFVLPSTAHTDRVSRIVPQPVELTTVPASDVSLVITEWGSAQVNGLGLRERAHALAVIAHPQFRAELLDHADRVVDRIEDRR</sequence>
<dbReference type="Gene3D" id="3.40.1080.10">
    <property type="entry name" value="Glutaconate Coenzyme A-transferase"/>
    <property type="match status" value="1"/>
</dbReference>
<dbReference type="Gene3D" id="3.40.1080.20">
    <property type="entry name" value="Acetyl-CoA hydrolase/transferase C-terminal domain"/>
    <property type="match status" value="1"/>
</dbReference>
<dbReference type="GO" id="GO:0008775">
    <property type="term" value="F:acetate CoA-transferase activity"/>
    <property type="evidence" value="ECO:0007669"/>
    <property type="project" value="InterPro"/>
</dbReference>
<reference evidence="2" key="1">
    <citation type="submission" date="2020-05" db="EMBL/GenBank/DDBJ databases">
        <authorList>
            <person name="Chiriac C."/>
            <person name="Salcher M."/>
            <person name="Ghai R."/>
            <person name="Kavagutti S V."/>
        </authorList>
    </citation>
    <scope>NUCLEOTIDE SEQUENCE</scope>
</reference>
<evidence type="ECO:0000313" key="2">
    <source>
        <dbReference type="EMBL" id="CAB4940694.1"/>
    </source>
</evidence>
<dbReference type="EMBL" id="CAFBOZ010000041">
    <property type="protein sequence ID" value="CAB4996953.1"/>
    <property type="molecule type" value="Genomic_DNA"/>
</dbReference>
<proteinExistence type="predicted"/>
<protein>
    <submittedName>
        <fullName evidence="2">Unannotated protein</fullName>
    </submittedName>
</protein>
<dbReference type="EMBL" id="CAFBNF010000073">
    <property type="protein sequence ID" value="CAB4940694.1"/>
    <property type="molecule type" value="Genomic_DNA"/>
</dbReference>
<dbReference type="Pfam" id="PF13336">
    <property type="entry name" value="AcetylCoA_hyd_C"/>
    <property type="match status" value="1"/>
</dbReference>
<dbReference type="InterPro" id="IPR038460">
    <property type="entry name" value="AcetylCoA_hyd_C_sf"/>
</dbReference>
<evidence type="ECO:0000259" key="1">
    <source>
        <dbReference type="Pfam" id="PF13336"/>
    </source>
</evidence>
<evidence type="ECO:0000313" key="3">
    <source>
        <dbReference type="EMBL" id="CAB4996953.1"/>
    </source>
</evidence>
<accession>A0A6J7JDI3</accession>
<feature type="domain" description="Acetyl-CoA hydrolase/transferase C-terminal" evidence="1">
    <location>
        <begin position="245"/>
        <end position="383"/>
    </location>
</feature>
<dbReference type="GO" id="GO:0006083">
    <property type="term" value="P:acetate metabolic process"/>
    <property type="evidence" value="ECO:0007669"/>
    <property type="project" value="InterPro"/>
</dbReference>
<dbReference type="SUPFAM" id="SSF100950">
    <property type="entry name" value="NagB/RpiA/CoA transferase-like"/>
    <property type="match status" value="2"/>
</dbReference>
<name>A0A6J7JDI3_9ZZZZ</name>
<dbReference type="PANTHER" id="PTHR21432:SF20">
    <property type="entry name" value="ACETYL-COA HYDROLASE"/>
    <property type="match status" value="1"/>
</dbReference>
<dbReference type="InterPro" id="IPR046433">
    <property type="entry name" value="ActCoA_hydro"/>
</dbReference>
<dbReference type="PANTHER" id="PTHR21432">
    <property type="entry name" value="ACETYL-COA HYDROLASE-RELATED"/>
    <property type="match status" value="1"/>
</dbReference>
<dbReference type="AlphaFoldDB" id="A0A6J7JDI3"/>